<dbReference type="GeneID" id="108011321"/>
<comment type="similarity">
    <text evidence="2">Belongs to the TMEM38 family.</text>
</comment>
<keyword evidence="3" id="KW-0813">Transport</keyword>
<protein>
    <submittedName>
        <fullName evidence="13">Trimeric intracellular cation channel type B isoform X1</fullName>
    </submittedName>
</protein>
<comment type="subcellular location">
    <subcellularLocation>
        <location evidence="1">Endomembrane system</location>
        <topology evidence="1">Multi-pass membrane protein</topology>
    </subcellularLocation>
</comment>
<organism evidence="12 13">
    <name type="scientific">Drosophila suzukii</name>
    <name type="common">Spotted-wing drosophila fruit fly</name>
    <dbReference type="NCBI Taxonomy" id="28584"/>
    <lineage>
        <taxon>Eukaryota</taxon>
        <taxon>Metazoa</taxon>
        <taxon>Ecdysozoa</taxon>
        <taxon>Arthropoda</taxon>
        <taxon>Hexapoda</taxon>
        <taxon>Insecta</taxon>
        <taxon>Pterygota</taxon>
        <taxon>Neoptera</taxon>
        <taxon>Endopterygota</taxon>
        <taxon>Diptera</taxon>
        <taxon>Brachycera</taxon>
        <taxon>Muscomorpha</taxon>
        <taxon>Ephydroidea</taxon>
        <taxon>Drosophilidae</taxon>
        <taxon>Drosophila</taxon>
        <taxon>Sophophora</taxon>
    </lineage>
</organism>
<dbReference type="Pfam" id="PF05197">
    <property type="entry name" value="TRIC"/>
    <property type="match status" value="1"/>
</dbReference>
<dbReference type="PANTHER" id="PTHR12454">
    <property type="entry name" value="TRIMERIC INTRACELLULAR CATION CHANNEL"/>
    <property type="match status" value="1"/>
</dbReference>
<evidence type="ECO:0000313" key="12">
    <source>
        <dbReference type="Proteomes" id="UP001652628"/>
    </source>
</evidence>
<keyword evidence="10" id="KW-0472">Membrane</keyword>
<evidence type="ECO:0000313" key="13">
    <source>
        <dbReference type="RefSeq" id="XP_016931918.3"/>
    </source>
</evidence>
<keyword evidence="8" id="KW-1133">Transmembrane helix</keyword>
<evidence type="ECO:0000256" key="1">
    <source>
        <dbReference type="ARBA" id="ARBA00004127"/>
    </source>
</evidence>
<dbReference type="PANTHER" id="PTHR12454:SF11">
    <property type="entry name" value="GH25683P"/>
    <property type="match status" value="1"/>
</dbReference>
<proteinExistence type="inferred from homology"/>
<evidence type="ECO:0000256" key="8">
    <source>
        <dbReference type="ARBA" id="ARBA00022989"/>
    </source>
</evidence>
<sequence length="283" mass="32083">MNARLILKQLPNLLIFRILHYSQISQQLRDELVVSAGSLRLKGRGSKALEWQPFVLWLANLLLSYAGDILGNLLLGSLPLEPLCNTADILLSSFICRYCIFYFPFDLAHALASTMAFRVLTTAMSTISQVQLIDRGVHLAGQVYGNAPVPMLIVGTVMGSGAEVLKPVASLLINRCQHNQMAYLKLSNNSKLALVLSLLFMLEIFQSPLILGLNRHQLIVYTLVMTTAFKFLSLTYRTDHFIWLMEHQIRYTFFGGLSRDLSKFFQRLPEAKNRRKWAFSELD</sequence>
<dbReference type="GO" id="GO:0012505">
    <property type="term" value="C:endomembrane system"/>
    <property type="evidence" value="ECO:0007669"/>
    <property type="project" value="UniProtKB-SubCell"/>
</dbReference>
<accession>A0AB39ZB85</accession>
<keyword evidence="4" id="KW-0633">Potassium transport</keyword>
<name>A0AB39ZB85_DROSZ</name>
<dbReference type="GO" id="GO:0005267">
    <property type="term" value="F:potassium channel activity"/>
    <property type="evidence" value="ECO:0007669"/>
    <property type="project" value="UniProtKB-KW"/>
</dbReference>
<evidence type="ECO:0000256" key="10">
    <source>
        <dbReference type="ARBA" id="ARBA00023136"/>
    </source>
</evidence>
<keyword evidence="12" id="KW-1185">Reference proteome</keyword>
<evidence type="ECO:0000256" key="2">
    <source>
        <dbReference type="ARBA" id="ARBA00005766"/>
    </source>
</evidence>
<evidence type="ECO:0000256" key="11">
    <source>
        <dbReference type="ARBA" id="ARBA00023303"/>
    </source>
</evidence>
<keyword evidence="9" id="KW-0406">Ion transport</keyword>
<dbReference type="InterPro" id="IPR007866">
    <property type="entry name" value="TRIC_channel"/>
</dbReference>
<dbReference type="GO" id="GO:0016020">
    <property type="term" value="C:membrane"/>
    <property type="evidence" value="ECO:0007669"/>
    <property type="project" value="InterPro"/>
</dbReference>
<dbReference type="GO" id="GO:0042802">
    <property type="term" value="F:identical protein binding"/>
    <property type="evidence" value="ECO:0007669"/>
    <property type="project" value="InterPro"/>
</dbReference>
<evidence type="ECO:0000256" key="6">
    <source>
        <dbReference type="ARBA" id="ARBA00022826"/>
    </source>
</evidence>
<evidence type="ECO:0000256" key="4">
    <source>
        <dbReference type="ARBA" id="ARBA00022538"/>
    </source>
</evidence>
<evidence type="ECO:0000256" key="3">
    <source>
        <dbReference type="ARBA" id="ARBA00022448"/>
    </source>
</evidence>
<dbReference type="Proteomes" id="UP001652628">
    <property type="component" value="Chromosome 3"/>
</dbReference>
<keyword evidence="6" id="KW-0631">Potassium channel</keyword>
<evidence type="ECO:0000256" key="7">
    <source>
        <dbReference type="ARBA" id="ARBA00022958"/>
    </source>
</evidence>
<evidence type="ECO:0000256" key="9">
    <source>
        <dbReference type="ARBA" id="ARBA00023065"/>
    </source>
</evidence>
<keyword evidence="11" id="KW-0407">Ion channel</keyword>
<evidence type="ECO:0000256" key="5">
    <source>
        <dbReference type="ARBA" id="ARBA00022692"/>
    </source>
</evidence>
<dbReference type="AlphaFoldDB" id="A0AB39ZB85"/>
<keyword evidence="7" id="KW-0630">Potassium</keyword>
<reference evidence="13" key="1">
    <citation type="submission" date="2025-08" db="UniProtKB">
        <authorList>
            <consortium name="RefSeq"/>
        </authorList>
    </citation>
    <scope>IDENTIFICATION</scope>
</reference>
<keyword evidence="5" id="KW-0812">Transmembrane</keyword>
<gene>
    <name evidence="13" type="primary">LOC108011321</name>
</gene>
<dbReference type="RefSeq" id="XP_016931918.3">
    <property type="nucleotide sequence ID" value="XM_017076429.4"/>
</dbReference>